<evidence type="ECO:0000256" key="1">
    <source>
        <dbReference type="SAM" id="MobiDB-lite"/>
    </source>
</evidence>
<dbReference type="PANTHER" id="PTHR34853:SF1">
    <property type="entry name" value="LIPASE 5"/>
    <property type="match status" value="1"/>
</dbReference>
<name>A0ABV3UV62_9CORY</name>
<comment type="caution">
    <text evidence="3">The sequence shown here is derived from an EMBL/GenBank/DDBJ whole genome shotgun (WGS) entry which is preliminary data.</text>
</comment>
<evidence type="ECO:0000313" key="3">
    <source>
        <dbReference type="EMBL" id="MEX3529084.1"/>
    </source>
</evidence>
<dbReference type="InterPro" id="IPR005152">
    <property type="entry name" value="Lipase_secreted"/>
</dbReference>
<dbReference type="Gene3D" id="3.40.50.1820">
    <property type="entry name" value="alpha/beta hydrolase"/>
    <property type="match status" value="1"/>
</dbReference>
<feature type="region of interest" description="Disordered" evidence="1">
    <location>
        <begin position="60"/>
        <end position="88"/>
    </location>
</feature>
<evidence type="ECO:0000256" key="2">
    <source>
        <dbReference type="SAM" id="SignalP"/>
    </source>
</evidence>
<protein>
    <submittedName>
        <fullName evidence="3">Lipase family protein</fullName>
    </submittedName>
</protein>
<dbReference type="SUPFAM" id="SSF53474">
    <property type="entry name" value="alpha/beta-Hydrolases"/>
    <property type="match status" value="1"/>
</dbReference>
<dbReference type="Proteomes" id="UP001558353">
    <property type="component" value="Unassembled WGS sequence"/>
</dbReference>
<dbReference type="InterPro" id="IPR029058">
    <property type="entry name" value="AB_hydrolase_fold"/>
</dbReference>
<feature type="compositionally biased region" description="Low complexity" evidence="1">
    <location>
        <begin position="63"/>
        <end position="73"/>
    </location>
</feature>
<dbReference type="PANTHER" id="PTHR34853">
    <property type="match status" value="1"/>
</dbReference>
<keyword evidence="4" id="KW-1185">Reference proteome</keyword>
<sequence length="456" mass="46241">MKRSMVALVAAGMLTAVGGAVPTSTALAETAPTETAPTNAAPVLADADDELPVIDAAPGTVLSSMPAPAPSESGSGGGGSSAATGGAGDDAEAVALDARIMRFATRDGAGRGREVGGVVVVPQVPWAGRGPRPTVVVAPGTVGQADKCAPSATFGDSPGGGQIGQVQPLLDQGFRVVVSDYIGLGAPGVHTYANRLDQGQTLLDAARAGLAIDGLPTDSPVAFWGYSQGGGATASAAELAATYAPELDVVVTFAGAPPADLSQVLDRIDGNMIMGAIGYAVNGFLASEPQLRPLMDEIASPYGRRILSELEQDCIGDSVERVGLHRTNSWTVDGRSLSDHFAEHPEIVAALDHHRIGRLKPNAPVLVLNGRNDDVIPFGQAEQMARDWCAQGADVTFVAAEIPRIAPGLGIGHTAPMMSGSELATHYLATAFGIALKEASASGSGGDISLPGTCQF</sequence>
<feature type="chain" id="PRO_5046122223" evidence="2">
    <location>
        <begin position="29"/>
        <end position="456"/>
    </location>
</feature>
<evidence type="ECO:0000313" key="4">
    <source>
        <dbReference type="Proteomes" id="UP001558353"/>
    </source>
</evidence>
<keyword evidence="2" id="KW-0732">Signal</keyword>
<gene>
    <name evidence="3" type="ORF">VVR64_08435</name>
</gene>
<proteinExistence type="predicted"/>
<reference evidence="3 4" key="1">
    <citation type="journal article" date="2024" name="Fungal Genet. Biol.">
        <title>The porcine skin microbiome exhibits broad fungal antagonism.</title>
        <authorList>
            <person name="De La Cruz K.F."/>
            <person name="Townsend E.C."/>
            <person name="Alex Cheong J.Z."/>
            <person name="Salamzade R."/>
            <person name="Liu A."/>
            <person name="Sandstrom S."/>
            <person name="Davila E."/>
            <person name="Huang L."/>
            <person name="Xu K.H."/>
            <person name="Wu S.Y."/>
            <person name="Meudt J.J."/>
            <person name="Shanmuganayagam D."/>
            <person name="Gibson A.L.F."/>
            <person name="Kalan L.R."/>
        </authorList>
    </citation>
    <scope>NUCLEOTIDE SEQUENCE [LARGE SCALE GENOMIC DNA]</scope>
    <source>
        <strain evidence="3 4">LK2569</strain>
    </source>
</reference>
<feature type="compositionally biased region" description="Gly residues" evidence="1">
    <location>
        <begin position="74"/>
        <end position="88"/>
    </location>
</feature>
<feature type="signal peptide" evidence="2">
    <location>
        <begin position="1"/>
        <end position="28"/>
    </location>
</feature>
<dbReference type="Gene3D" id="1.10.260.130">
    <property type="match status" value="1"/>
</dbReference>
<organism evidence="3 4">
    <name type="scientific">Corynebacterium xerosis</name>
    <dbReference type="NCBI Taxonomy" id="1725"/>
    <lineage>
        <taxon>Bacteria</taxon>
        <taxon>Bacillati</taxon>
        <taxon>Actinomycetota</taxon>
        <taxon>Actinomycetes</taxon>
        <taxon>Mycobacteriales</taxon>
        <taxon>Corynebacteriaceae</taxon>
        <taxon>Corynebacterium</taxon>
    </lineage>
</organism>
<dbReference type="EMBL" id="JAYWMA010000008">
    <property type="protein sequence ID" value="MEX3529084.1"/>
    <property type="molecule type" value="Genomic_DNA"/>
</dbReference>
<dbReference type="Pfam" id="PF03583">
    <property type="entry name" value="LIP"/>
    <property type="match status" value="1"/>
</dbReference>
<accession>A0ABV3UV62</accession>
<dbReference type="RefSeq" id="WP_368522641.1">
    <property type="nucleotide sequence ID" value="NZ_JAYWMA010000008.1"/>
</dbReference>